<feature type="domain" description="Fungal lipase-type" evidence="20">
    <location>
        <begin position="265"/>
        <end position="300"/>
    </location>
</feature>
<keyword evidence="23" id="KW-1185">Reference proteome</keyword>
<evidence type="ECO:0000256" key="13">
    <source>
        <dbReference type="ARBA" id="ARBA00023006"/>
    </source>
</evidence>
<evidence type="ECO:0000256" key="3">
    <source>
        <dbReference type="ARBA" id="ARBA00004343"/>
    </source>
</evidence>
<evidence type="ECO:0000259" key="20">
    <source>
        <dbReference type="Pfam" id="PF01764"/>
    </source>
</evidence>
<keyword evidence="15" id="KW-0472">Membrane</keyword>
<dbReference type="Pfam" id="PF01764">
    <property type="entry name" value="Lipase_3"/>
    <property type="match status" value="1"/>
</dbReference>
<keyword evidence="9" id="KW-0378">Hydrolase</keyword>
<dbReference type="InterPro" id="IPR002921">
    <property type="entry name" value="Fungal_lipase-type"/>
</dbReference>
<dbReference type="OrthoDB" id="58570at2759"/>
<reference evidence="21" key="1">
    <citation type="submission" date="2020-01" db="EMBL/GenBank/DDBJ databases">
        <title>Genome Sequencing of Three Apophysomyces-Like Fungal Strains Confirms a Novel Fungal Genus in the Mucoromycota with divergent Burkholderia-like Endosymbiotic Bacteria.</title>
        <authorList>
            <person name="Stajich J.E."/>
            <person name="Macias A.M."/>
            <person name="Carter-House D."/>
            <person name="Lovett B."/>
            <person name="Kasson L.R."/>
            <person name="Berry K."/>
            <person name="Grigoriev I."/>
            <person name="Chang Y."/>
            <person name="Spatafora J."/>
            <person name="Kasson M.T."/>
        </authorList>
    </citation>
    <scope>NUCLEOTIDE SEQUENCE</scope>
    <source>
        <strain evidence="21">NRRL A-21654</strain>
    </source>
</reference>
<evidence type="ECO:0000256" key="18">
    <source>
        <dbReference type="ARBA" id="ARBA00029828"/>
    </source>
</evidence>
<comment type="caution">
    <text evidence="21">The sequence shown here is derived from an EMBL/GenBank/DDBJ whole genome shotgun (WGS) entry which is preliminary data.</text>
</comment>
<dbReference type="GO" id="GO:0006660">
    <property type="term" value="P:phosphatidylserine catabolic process"/>
    <property type="evidence" value="ECO:0007669"/>
    <property type="project" value="TreeGrafter"/>
</dbReference>
<protein>
    <recommendedName>
        <fullName evidence="6">triacylglycerol lipase</fullName>
        <ecNumber evidence="6">3.1.1.3</ecNumber>
    </recommendedName>
    <alternativeName>
        <fullName evidence="18">Autophagy-related protein 15</fullName>
    </alternativeName>
</protein>
<keyword evidence="11" id="KW-0735">Signal-anchor</keyword>
<evidence type="ECO:0000256" key="5">
    <source>
        <dbReference type="ARBA" id="ARBA00011137"/>
    </source>
</evidence>
<evidence type="ECO:0000256" key="4">
    <source>
        <dbReference type="ARBA" id="ARBA00010701"/>
    </source>
</evidence>
<evidence type="ECO:0000313" key="22">
    <source>
        <dbReference type="EMBL" id="KAF7727546.1"/>
    </source>
</evidence>
<organism evidence="21 23">
    <name type="scientific">Apophysomyces ossiformis</name>
    <dbReference type="NCBI Taxonomy" id="679940"/>
    <lineage>
        <taxon>Eukaryota</taxon>
        <taxon>Fungi</taxon>
        <taxon>Fungi incertae sedis</taxon>
        <taxon>Mucoromycota</taxon>
        <taxon>Mucoromycotina</taxon>
        <taxon>Mucoromycetes</taxon>
        <taxon>Mucorales</taxon>
        <taxon>Mucorineae</taxon>
        <taxon>Mucoraceae</taxon>
        <taxon>Apophysomyces</taxon>
    </lineage>
</organism>
<evidence type="ECO:0000256" key="2">
    <source>
        <dbReference type="ARBA" id="ARBA00004270"/>
    </source>
</evidence>
<evidence type="ECO:0000256" key="19">
    <source>
        <dbReference type="SAM" id="SignalP"/>
    </source>
</evidence>
<evidence type="ECO:0000256" key="12">
    <source>
        <dbReference type="ARBA" id="ARBA00022989"/>
    </source>
</evidence>
<keyword evidence="14" id="KW-0443">Lipid metabolism</keyword>
<name>A0A8H7BMA2_9FUNG</name>
<feature type="signal peptide" evidence="19">
    <location>
        <begin position="1"/>
        <end position="23"/>
    </location>
</feature>
<dbReference type="EMBL" id="JABAYA010000054">
    <property type="protein sequence ID" value="KAF7727546.1"/>
    <property type="molecule type" value="Genomic_DNA"/>
</dbReference>
<dbReference type="Gene3D" id="3.40.50.1820">
    <property type="entry name" value="alpha/beta hydrolase"/>
    <property type="match status" value="1"/>
</dbReference>
<evidence type="ECO:0000256" key="16">
    <source>
        <dbReference type="ARBA" id="ARBA00023180"/>
    </source>
</evidence>
<accession>A0A8H7BMA2</accession>
<dbReference type="GO" id="GO:0004806">
    <property type="term" value="F:triacylglycerol lipase activity"/>
    <property type="evidence" value="ECO:0007669"/>
    <property type="project" value="UniProtKB-EC"/>
</dbReference>
<proteinExistence type="inferred from homology"/>
<evidence type="ECO:0000256" key="7">
    <source>
        <dbReference type="ARBA" id="ARBA00022692"/>
    </source>
</evidence>
<comment type="subcellular location">
    <subcellularLocation>
        <location evidence="3">Endosome</location>
        <location evidence="3">Multivesicular body membrane</location>
        <topology evidence="3">Single-pass type II membrane protein</topology>
    </subcellularLocation>
    <subcellularLocation>
        <location evidence="2">Prevacuolar compartment membrane</location>
        <topology evidence="2">Single-pass type II membrane protein</topology>
    </subcellularLocation>
</comment>
<dbReference type="InterPro" id="IPR050805">
    <property type="entry name" value="ATG15_Lipase"/>
</dbReference>
<dbReference type="AlphaFoldDB" id="A0A8H7BMA2"/>
<evidence type="ECO:0000256" key="11">
    <source>
        <dbReference type="ARBA" id="ARBA00022968"/>
    </source>
</evidence>
<dbReference type="GO" id="GO:0005775">
    <property type="term" value="C:vacuolar lumen"/>
    <property type="evidence" value="ECO:0007669"/>
    <property type="project" value="TreeGrafter"/>
</dbReference>
<comment type="function">
    <text evidence="17">Lipase which is essential for lysis of subvacuolar cytoplasm to vacuole targeted bodies and intravacuolar autophagic bodies. Involved in the lysis of intravacuolar multivesicular body (MVB) vesicles. The intravacuolar membrane disintegration by ATG15 is critical to life span extension.</text>
</comment>
<evidence type="ECO:0000256" key="9">
    <source>
        <dbReference type="ARBA" id="ARBA00022801"/>
    </source>
</evidence>
<dbReference type="GO" id="GO:0034496">
    <property type="term" value="P:multivesicular body membrane disassembly"/>
    <property type="evidence" value="ECO:0007669"/>
    <property type="project" value="TreeGrafter"/>
</dbReference>
<keyword evidence="19" id="KW-0732">Signal</keyword>
<sequence length="447" mass="49963">MTILMYLYLFAAVEFLLIRMARAITPLRQAPFHIPISSNGETEFPVEWLTLKTIYHHASVNGPIPHLFRRRDLPAQLTTLGGYPLQPVMAETTRPSPQNIAQLRQLRASGKLIRWRSLGVHTASFESTWGLIPDVSHHPSVLALAMMTYNSYLETDEGAEDWYDLGAPWNKNSSFGWESDGIRGHVFANPDNSLLVISIKGTSAGLFTGGPTGEKDKLNDNMLFSCCCARISRAWKAVCDCYQGNEYICESSCLEENLLKTELYYDHALELYKDVSDRYPDATVWLTGHSLGGALASLVGQTFGVPTVTFESPGDRMASQRLHLPQPPGAAHMPLWHFGHTADPIFVGVCTGAASSCWYGGFAMESRCHTSKVCVWDTVNNNGWRVDIRSHRAYDVIENIIKKPEEFPLPQCKPQTDCDDCGLWEFIDKRDELNSFGSSLENNSTCR</sequence>
<feature type="chain" id="PRO_5035102250" description="triacylglycerol lipase" evidence="19">
    <location>
        <begin position="24"/>
        <end position="447"/>
    </location>
</feature>
<evidence type="ECO:0000256" key="15">
    <source>
        <dbReference type="ARBA" id="ARBA00023136"/>
    </source>
</evidence>
<dbReference type="SUPFAM" id="SSF53474">
    <property type="entry name" value="alpha/beta-Hydrolases"/>
    <property type="match status" value="1"/>
</dbReference>
<comment type="catalytic activity">
    <reaction evidence="1">
        <text>a triacylglycerol + H2O = a diacylglycerol + a fatty acid + H(+)</text>
        <dbReference type="Rhea" id="RHEA:12044"/>
        <dbReference type="ChEBI" id="CHEBI:15377"/>
        <dbReference type="ChEBI" id="CHEBI:15378"/>
        <dbReference type="ChEBI" id="CHEBI:17855"/>
        <dbReference type="ChEBI" id="CHEBI:18035"/>
        <dbReference type="ChEBI" id="CHEBI:28868"/>
        <dbReference type="EC" id="3.1.1.3"/>
    </reaction>
</comment>
<keyword evidence="13" id="KW-0072">Autophagy</keyword>
<keyword evidence="16" id="KW-0325">Glycoprotein</keyword>
<evidence type="ECO:0000256" key="10">
    <source>
        <dbReference type="ARBA" id="ARBA00022963"/>
    </source>
</evidence>
<dbReference type="Proteomes" id="UP000605846">
    <property type="component" value="Unassembled WGS sequence"/>
</dbReference>
<evidence type="ECO:0000256" key="8">
    <source>
        <dbReference type="ARBA" id="ARBA00022753"/>
    </source>
</evidence>
<dbReference type="InterPro" id="IPR029058">
    <property type="entry name" value="AB_hydrolase_fold"/>
</dbReference>
<gene>
    <name evidence="21" type="primary">ATG15_1</name>
    <name evidence="22" type="synonym">ATG15_2</name>
    <name evidence="21" type="ORF">EC973_007411</name>
    <name evidence="22" type="ORF">EC973_007419</name>
</gene>
<evidence type="ECO:0000256" key="6">
    <source>
        <dbReference type="ARBA" id="ARBA00013279"/>
    </source>
</evidence>
<evidence type="ECO:0000256" key="1">
    <source>
        <dbReference type="ARBA" id="ARBA00001024"/>
    </source>
</evidence>
<evidence type="ECO:0000256" key="17">
    <source>
        <dbReference type="ARBA" id="ARBA00024663"/>
    </source>
</evidence>
<keyword evidence="8" id="KW-0967">Endosome</keyword>
<dbReference type="GO" id="GO:0046461">
    <property type="term" value="P:neutral lipid catabolic process"/>
    <property type="evidence" value="ECO:0007669"/>
    <property type="project" value="TreeGrafter"/>
</dbReference>
<keyword evidence="7" id="KW-0812">Transmembrane</keyword>
<comment type="subunit">
    <text evidence="5">Binds to both phosphatidylinositol (PI) and phosphatidylinositol 3,5-bisphosphate (PIP2).</text>
</comment>
<dbReference type="GO" id="GO:0004620">
    <property type="term" value="F:phospholipase activity"/>
    <property type="evidence" value="ECO:0007669"/>
    <property type="project" value="TreeGrafter"/>
</dbReference>
<keyword evidence="12" id="KW-1133">Transmembrane helix</keyword>
<evidence type="ECO:0000256" key="14">
    <source>
        <dbReference type="ARBA" id="ARBA00023098"/>
    </source>
</evidence>
<dbReference type="EMBL" id="JABAYA010000054">
    <property type="protein sequence ID" value="KAF7727538.1"/>
    <property type="molecule type" value="Genomic_DNA"/>
</dbReference>
<dbReference type="CDD" id="cd00519">
    <property type="entry name" value="Lipase_3"/>
    <property type="match status" value="1"/>
</dbReference>
<dbReference type="GO" id="GO:0034727">
    <property type="term" value="P:piecemeal microautophagy of the nucleus"/>
    <property type="evidence" value="ECO:0007669"/>
    <property type="project" value="TreeGrafter"/>
</dbReference>
<comment type="similarity">
    <text evidence="4">Belongs to the AB hydrolase superfamily. Lipase family.</text>
</comment>
<dbReference type="EC" id="3.1.1.3" evidence="6"/>
<dbReference type="PANTHER" id="PTHR47175">
    <property type="entry name" value="LIPASE ATG15-RELATED"/>
    <property type="match status" value="1"/>
</dbReference>
<keyword evidence="10" id="KW-0442">Lipid degradation</keyword>
<dbReference type="GO" id="GO:0032585">
    <property type="term" value="C:multivesicular body membrane"/>
    <property type="evidence" value="ECO:0007669"/>
    <property type="project" value="UniProtKB-SubCell"/>
</dbReference>
<evidence type="ECO:0000313" key="21">
    <source>
        <dbReference type="EMBL" id="KAF7727538.1"/>
    </source>
</evidence>
<dbReference type="PANTHER" id="PTHR47175:SF2">
    <property type="entry name" value="LIPASE ATG15-RELATED"/>
    <property type="match status" value="1"/>
</dbReference>
<evidence type="ECO:0000313" key="23">
    <source>
        <dbReference type="Proteomes" id="UP000605846"/>
    </source>
</evidence>